<dbReference type="Pfam" id="PF20047">
    <property type="entry name" value="DUF6449"/>
    <property type="match status" value="1"/>
</dbReference>
<dbReference type="AlphaFoldDB" id="A0A9D1X5I0"/>
<feature type="transmembrane region" description="Helical" evidence="1">
    <location>
        <begin position="355"/>
        <end position="376"/>
    </location>
</feature>
<feature type="transmembrane region" description="Helical" evidence="1">
    <location>
        <begin position="174"/>
        <end position="196"/>
    </location>
</feature>
<keyword evidence="1" id="KW-1133">Transmembrane helix</keyword>
<organism evidence="3 4">
    <name type="scientific">Candidatus Anaerobutyricum stercoripullorum</name>
    <dbReference type="NCBI Taxonomy" id="2838456"/>
    <lineage>
        <taxon>Bacteria</taxon>
        <taxon>Bacillati</taxon>
        <taxon>Bacillota</taxon>
        <taxon>Clostridia</taxon>
        <taxon>Lachnospirales</taxon>
        <taxon>Lachnospiraceae</taxon>
        <taxon>Anaerobutyricum</taxon>
    </lineage>
</organism>
<sequence length="713" mass="80327">MTSKISFSKLLKENLRRRPGMIALTTLYFLFTSIMFIIAIQNTMAFEGWTRKEVYDQILVSIGFSDMSVLCALLGVIVGVSGFAWMHSGKKSDFYYALPVRRRELFRVITAGSILVFGALLLVSSLIRLAITAALGYCTPMVFANLLLGLICYLATYVSAFLTAALAMSLTGHIVVGILGTGVFLTWAPVLCKYMITNFQRIFFQTFVSPSRLLDILDYGSPTYLLVLYGNDKSGMYTLESVAAGKIPWSMILHGAVICLWIAALFILCRKIFEIRPAEAAGNAMAFPKINPVIRVLLVIPMASFVGYYMYSLTLSTSKLWVFFGVALGAVLIHGIIECIFQFDVHGLWSHRKQMFATTFVALCLTATFYLDLYGYDTYVPKAEQTDSVMLEETHFNGRLDYFWGESEHGVSGEEKESILTVLREALSDSADDAAADTSDATVEEVSQGEADSVSQFYSIYNGMNMSDNPNQKFLLVTYYMKDGRQIRRNYSMDTAKVNQVLDQAFQMESYRKSLYALYTADWDAIEEITWSDQLNTQSMTLTEEEKEELLRTYLSELDMLTYEQMRTTVPTGELEVRHDTENYNTPSEDYYYIYPTFTKTLAFLEKKGCPVHESLADMNITQIDVCDYRGKESEDWTVTDPELIRQVKTHLKPAVTGYSINATGYEGSDYLLYDITVSFHNQYGKSVITVVTDEEGMRLLESGAAPVEQAAE</sequence>
<feature type="transmembrane region" description="Helical" evidence="1">
    <location>
        <begin position="60"/>
        <end position="85"/>
    </location>
</feature>
<keyword evidence="1" id="KW-0472">Membrane</keyword>
<evidence type="ECO:0000313" key="4">
    <source>
        <dbReference type="Proteomes" id="UP000886805"/>
    </source>
</evidence>
<proteinExistence type="predicted"/>
<keyword evidence="1" id="KW-0812">Transmembrane</keyword>
<name>A0A9D1X5I0_9FIRM</name>
<feature type="transmembrane region" description="Helical" evidence="1">
    <location>
        <begin position="247"/>
        <end position="269"/>
    </location>
</feature>
<feature type="transmembrane region" description="Helical" evidence="1">
    <location>
        <begin position="21"/>
        <end position="40"/>
    </location>
</feature>
<feature type="transmembrane region" description="Helical" evidence="1">
    <location>
        <begin position="143"/>
        <end position="167"/>
    </location>
</feature>
<comment type="caution">
    <text evidence="3">The sequence shown here is derived from an EMBL/GenBank/DDBJ whole genome shotgun (WGS) entry which is preliminary data.</text>
</comment>
<feature type="domain" description="DUF6449" evidence="2">
    <location>
        <begin position="479"/>
        <end position="609"/>
    </location>
</feature>
<dbReference type="InterPro" id="IPR045611">
    <property type="entry name" value="DUF6449"/>
</dbReference>
<feature type="transmembrane region" description="Helical" evidence="1">
    <location>
        <begin position="105"/>
        <end position="131"/>
    </location>
</feature>
<protein>
    <recommendedName>
        <fullName evidence="2">DUF6449 domain-containing protein</fullName>
    </recommendedName>
</protein>
<dbReference type="EMBL" id="DXEQ01000292">
    <property type="protein sequence ID" value="HIX73284.1"/>
    <property type="molecule type" value="Genomic_DNA"/>
</dbReference>
<evidence type="ECO:0000313" key="3">
    <source>
        <dbReference type="EMBL" id="HIX73284.1"/>
    </source>
</evidence>
<evidence type="ECO:0000256" key="1">
    <source>
        <dbReference type="SAM" id="Phobius"/>
    </source>
</evidence>
<gene>
    <name evidence="3" type="ORF">H9849_09715</name>
</gene>
<feature type="transmembrane region" description="Helical" evidence="1">
    <location>
        <begin position="321"/>
        <end position="343"/>
    </location>
</feature>
<feature type="transmembrane region" description="Helical" evidence="1">
    <location>
        <begin position="290"/>
        <end position="309"/>
    </location>
</feature>
<reference evidence="3" key="1">
    <citation type="journal article" date="2021" name="PeerJ">
        <title>Extensive microbial diversity within the chicken gut microbiome revealed by metagenomics and culture.</title>
        <authorList>
            <person name="Gilroy R."/>
            <person name="Ravi A."/>
            <person name="Getino M."/>
            <person name="Pursley I."/>
            <person name="Horton D.L."/>
            <person name="Alikhan N.F."/>
            <person name="Baker D."/>
            <person name="Gharbi K."/>
            <person name="Hall N."/>
            <person name="Watson M."/>
            <person name="Adriaenssens E.M."/>
            <person name="Foster-Nyarko E."/>
            <person name="Jarju S."/>
            <person name="Secka A."/>
            <person name="Antonio M."/>
            <person name="Oren A."/>
            <person name="Chaudhuri R.R."/>
            <person name="La Ragione R."/>
            <person name="Hildebrand F."/>
            <person name="Pallen M.J."/>
        </authorList>
    </citation>
    <scope>NUCLEOTIDE SEQUENCE</scope>
    <source>
        <strain evidence="3">ChiSxjej3B15-1167</strain>
    </source>
</reference>
<accession>A0A9D1X5I0</accession>
<evidence type="ECO:0000259" key="2">
    <source>
        <dbReference type="Pfam" id="PF20047"/>
    </source>
</evidence>
<dbReference type="Proteomes" id="UP000886805">
    <property type="component" value="Unassembled WGS sequence"/>
</dbReference>
<reference evidence="3" key="2">
    <citation type="submission" date="2021-04" db="EMBL/GenBank/DDBJ databases">
        <authorList>
            <person name="Gilroy R."/>
        </authorList>
    </citation>
    <scope>NUCLEOTIDE SEQUENCE</scope>
    <source>
        <strain evidence="3">ChiSxjej3B15-1167</strain>
    </source>
</reference>